<evidence type="ECO:0000313" key="3">
    <source>
        <dbReference type="Proteomes" id="UP000177682"/>
    </source>
</evidence>
<sequence>MNQKGFANIVLIVVIIAIVAVGGYFVFSKKSNQFSKSPIPTSTQNFGPIADWETYTLPTTDEFLSPAPALGFSFRYPSIFRAPILSFNRVTPGDSPRRQINISTGSGSFLVDITVNARSYGGTIVPELKNTSSGTVVSGDNRTLTYQTGRFTPLGGPVRMWYVGTRVNEDAYFMINGDVYSIRFSANDDSDQTQLVRQILSTIKFTN</sequence>
<protein>
    <submittedName>
        <fullName evidence="2">Uncharacterized protein</fullName>
    </submittedName>
</protein>
<feature type="transmembrane region" description="Helical" evidence="1">
    <location>
        <begin position="6"/>
        <end position="27"/>
    </location>
</feature>
<accession>A0A1F5PKB8</accession>
<gene>
    <name evidence="2" type="ORF">A3E29_04465</name>
</gene>
<organism evidence="2 3">
    <name type="scientific">Candidatus Doudnabacteria bacterium RIFCSPHIGHO2_12_FULL_48_16</name>
    <dbReference type="NCBI Taxonomy" id="1817838"/>
    <lineage>
        <taxon>Bacteria</taxon>
        <taxon>Candidatus Doudnaibacteriota</taxon>
    </lineage>
</organism>
<name>A0A1F5PKB8_9BACT</name>
<keyword evidence="1" id="KW-1133">Transmembrane helix</keyword>
<dbReference type="EMBL" id="MFEY01000007">
    <property type="protein sequence ID" value="OGE90317.1"/>
    <property type="molecule type" value="Genomic_DNA"/>
</dbReference>
<keyword evidence="1" id="KW-0812">Transmembrane</keyword>
<keyword evidence="1" id="KW-0472">Membrane</keyword>
<reference evidence="2 3" key="1">
    <citation type="journal article" date="2016" name="Nat. Commun.">
        <title>Thousands of microbial genomes shed light on interconnected biogeochemical processes in an aquifer system.</title>
        <authorList>
            <person name="Anantharaman K."/>
            <person name="Brown C.T."/>
            <person name="Hug L.A."/>
            <person name="Sharon I."/>
            <person name="Castelle C.J."/>
            <person name="Probst A.J."/>
            <person name="Thomas B.C."/>
            <person name="Singh A."/>
            <person name="Wilkins M.J."/>
            <person name="Karaoz U."/>
            <person name="Brodie E.L."/>
            <person name="Williams K.H."/>
            <person name="Hubbard S.S."/>
            <person name="Banfield J.F."/>
        </authorList>
    </citation>
    <scope>NUCLEOTIDE SEQUENCE [LARGE SCALE GENOMIC DNA]</scope>
</reference>
<comment type="caution">
    <text evidence="2">The sequence shown here is derived from an EMBL/GenBank/DDBJ whole genome shotgun (WGS) entry which is preliminary data.</text>
</comment>
<dbReference type="AlphaFoldDB" id="A0A1F5PKB8"/>
<evidence type="ECO:0000313" key="2">
    <source>
        <dbReference type="EMBL" id="OGE90317.1"/>
    </source>
</evidence>
<evidence type="ECO:0000256" key="1">
    <source>
        <dbReference type="SAM" id="Phobius"/>
    </source>
</evidence>
<dbReference type="Proteomes" id="UP000177682">
    <property type="component" value="Unassembled WGS sequence"/>
</dbReference>
<proteinExistence type="predicted"/>